<feature type="domain" description="SusE outer membrane protein" evidence="1">
    <location>
        <begin position="22"/>
        <end position="133"/>
    </location>
</feature>
<dbReference type="PROSITE" id="PS51257">
    <property type="entry name" value="PROKAR_LIPOPROTEIN"/>
    <property type="match status" value="1"/>
</dbReference>
<evidence type="ECO:0000313" key="2">
    <source>
        <dbReference type="EMBL" id="MFD2600044.1"/>
    </source>
</evidence>
<evidence type="ECO:0000259" key="1">
    <source>
        <dbReference type="Pfam" id="PF14292"/>
    </source>
</evidence>
<protein>
    <submittedName>
        <fullName evidence="2">SusE domain-containing protein</fullName>
    </submittedName>
</protein>
<name>A0ABW5NPN8_9SPHI</name>
<dbReference type="Proteomes" id="UP001597393">
    <property type="component" value="Unassembled WGS sequence"/>
</dbReference>
<dbReference type="Pfam" id="PF14292">
    <property type="entry name" value="SusE"/>
    <property type="match status" value="1"/>
</dbReference>
<organism evidence="2 3">
    <name type="scientific">Sphingobacterium corticis</name>
    <dbReference type="NCBI Taxonomy" id="1812823"/>
    <lineage>
        <taxon>Bacteria</taxon>
        <taxon>Pseudomonadati</taxon>
        <taxon>Bacteroidota</taxon>
        <taxon>Sphingobacteriia</taxon>
        <taxon>Sphingobacteriales</taxon>
        <taxon>Sphingobacteriaceae</taxon>
        <taxon>Sphingobacterium</taxon>
    </lineage>
</organism>
<gene>
    <name evidence="2" type="ORF">ACFSQ3_13895</name>
</gene>
<dbReference type="InterPro" id="IPR025970">
    <property type="entry name" value="SusE"/>
</dbReference>
<comment type="caution">
    <text evidence="2">The sequence shown here is derived from an EMBL/GenBank/DDBJ whole genome shotgun (WGS) entry which is preliminary data.</text>
</comment>
<evidence type="ECO:0000313" key="3">
    <source>
        <dbReference type="Proteomes" id="UP001597393"/>
    </source>
</evidence>
<proteinExistence type="predicted"/>
<dbReference type="RefSeq" id="WP_380870185.1">
    <property type="nucleotide sequence ID" value="NZ_JBHUMA010000008.1"/>
</dbReference>
<dbReference type="EMBL" id="JBHUMA010000008">
    <property type="protein sequence ID" value="MFD2600044.1"/>
    <property type="molecule type" value="Genomic_DNA"/>
</dbReference>
<dbReference type="CDD" id="cd12967">
    <property type="entry name" value="CBM_SusE-F_like_u1"/>
    <property type="match status" value="1"/>
</dbReference>
<keyword evidence="3" id="KW-1185">Reference proteome</keyword>
<reference evidence="3" key="1">
    <citation type="journal article" date="2019" name="Int. J. Syst. Evol. Microbiol.">
        <title>The Global Catalogue of Microorganisms (GCM) 10K type strain sequencing project: providing services to taxonomists for standard genome sequencing and annotation.</title>
        <authorList>
            <consortium name="The Broad Institute Genomics Platform"/>
            <consortium name="The Broad Institute Genome Sequencing Center for Infectious Disease"/>
            <person name="Wu L."/>
            <person name="Ma J."/>
        </authorList>
    </citation>
    <scope>NUCLEOTIDE SEQUENCE [LARGE SCALE GENOMIC DNA]</scope>
    <source>
        <strain evidence="3">KCTC 42248</strain>
    </source>
</reference>
<dbReference type="CDD" id="cd12956">
    <property type="entry name" value="CBM_SusE-F_like"/>
    <property type="match status" value="1"/>
</dbReference>
<dbReference type="Gene3D" id="2.60.40.3620">
    <property type="match status" value="2"/>
</dbReference>
<sequence>MRFTPYLAVAIASMAIFSACEKDSEMVTVNIGELPTLTASTDSLILLQENAADTAVIFNWSPLDVNWSNNEVSTNILTYAVQISTKERNFQGAPILTIDAQGTTAAATVQQLNTAMIEAKLPLEEQSNLVARLALTLAPNKVQYSNVLELKVTPYEDVVMLPSLFIAGALNNWVHSNDFRVGSINSDTKYEGYANFTAGNLAFKFSSQANWGGTNYGGTTGKLSNAGNADNLEVPAGGYYLLKADTEALTWTATPVTWGIIGAAAKGWGDNDDVALTYDEKENVWTATVDFSAGPFKFRANKAWTISFGAGARAGVLSYGGGDLQITEAGRYLVTLDLRNAGYYTYTIEAQ</sequence>
<accession>A0ABW5NPN8</accession>